<sequence length="395" mass="44431">MFLSLPSDHPYGCPLQRHIYVYTCAINLAHAAYMGYQLGPSPSSESQYQQLGHLTSLTYLNLSKSSFSGQIPSEISKLSKLSAIDLSFNYEHSTRLLRLEKASQLRSLVQNLTNLKQLHLSGVYMPSTVPDVLVNASSLTSLRLENCGLSGEFPSFVFNLMQLRELSLDHNQITGHIPSWLVKLTQLTLLNLRFNYLQGAIPGSLFHLHNLEYLDLCSNKLIGSVVFDNFPNLKKLRVLQLSSNELSLQIKNDARVAVPKLEVLKLGSCNLTKFPGFLRNHSGLVVLDLSDNHIHGQIPKWMWSSTRETLLYLNLSRNSLSGFDQNLVGLPWRHLQVFELGFNRIQGSLPTPPPTIKIYSVPNNVYSGEMSVSFCKFCFFFLLCQGKPKGFLGLR</sequence>
<proteinExistence type="predicted"/>
<keyword evidence="2" id="KW-0433">Leucine-rich repeat</keyword>
<organism evidence="10 11">
    <name type="scientific">Rosa chinensis</name>
    <name type="common">China rose</name>
    <dbReference type="NCBI Taxonomy" id="74649"/>
    <lineage>
        <taxon>Eukaryota</taxon>
        <taxon>Viridiplantae</taxon>
        <taxon>Streptophyta</taxon>
        <taxon>Embryophyta</taxon>
        <taxon>Tracheophyta</taxon>
        <taxon>Spermatophyta</taxon>
        <taxon>Magnoliopsida</taxon>
        <taxon>eudicotyledons</taxon>
        <taxon>Gunneridae</taxon>
        <taxon>Pentapetalae</taxon>
        <taxon>rosids</taxon>
        <taxon>fabids</taxon>
        <taxon>Rosales</taxon>
        <taxon>Rosaceae</taxon>
        <taxon>Rosoideae</taxon>
        <taxon>Rosoideae incertae sedis</taxon>
        <taxon>Rosa</taxon>
    </lineage>
</organism>
<keyword evidence="3" id="KW-0812">Transmembrane</keyword>
<dbReference type="Proteomes" id="UP000238479">
    <property type="component" value="Chromosome 5"/>
</dbReference>
<evidence type="ECO:0000256" key="1">
    <source>
        <dbReference type="ARBA" id="ARBA00004479"/>
    </source>
</evidence>
<evidence type="ECO:0000256" key="7">
    <source>
        <dbReference type="ARBA" id="ARBA00023136"/>
    </source>
</evidence>
<keyword evidence="5" id="KW-0677">Repeat</keyword>
<evidence type="ECO:0000313" key="11">
    <source>
        <dbReference type="Proteomes" id="UP000238479"/>
    </source>
</evidence>
<keyword evidence="7" id="KW-0472">Membrane</keyword>
<dbReference type="AlphaFoldDB" id="A0A2P6QDC3"/>
<evidence type="ECO:0000313" key="10">
    <source>
        <dbReference type="EMBL" id="PRQ32169.1"/>
    </source>
</evidence>
<gene>
    <name evidence="10" type="ORF">RchiOBHm_Chr5g0043381</name>
</gene>
<reference evidence="10 11" key="1">
    <citation type="journal article" date="2018" name="Nat. Genet.">
        <title>The Rosa genome provides new insights in the design of modern roses.</title>
        <authorList>
            <person name="Bendahmane M."/>
        </authorList>
    </citation>
    <scope>NUCLEOTIDE SEQUENCE [LARGE SCALE GENOMIC DNA]</scope>
    <source>
        <strain evidence="11">cv. Old Blush</strain>
    </source>
</reference>
<dbReference type="InterPro" id="IPR046956">
    <property type="entry name" value="RLP23-like"/>
</dbReference>
<keyword evidence="9" id="KW-0325">Glycoprotein</keyword>
<comment type="subcellular location">
    <subcellularLocation>
        <location evidence="1">Membrane</location>
        <topology evidence="1">Single-pass type I membrane protein</topology>
    </subcellularLocation>
</comment>
<accession>A0A2P6QDC3</accession>
<keyword evidence="10" id="KW-0418">Kinase</keyword>
<evidence type="ECO:0000256" key="8">
    <source>
        <dbReference type="ARBA" id="ARBA00023170"/>
    </source>
</evidence>
<dbReference type="Gene3D" id="3.80.10.10">
    <property type="entry name" value="Ribonuclease Inhibitor"/>
    <property type="match status" value="3"/>
</dbReference>
<dbReference type="STRING" id="74649.A0A2P6QDC3"/>
<dbReference type="FunFam" id="3.80.10.10:FF:000041">
    <property type="entry name" value="LRR receptor-like serine/threonine-protein kinase ERECTA"/>
    <property type="match status" value="1"/>
</dbReference>
<keyword evidence="4" id="KW-0732">Signal</keyword>
<dbReference type="Pfam" id="PF13855">
    <property type="entry name" value="LRR_8"/>
    <property type="match status" value="1"/>
</dbReference>
<keyword evidence="8" id="KW-0675">Receptor</keyword>
<dbReference type="Pfam" id="PF00560">
    <property type="entry name" value="LRR_1"/>
    <property type="match status" value="3"/>
</dbReference>
<evidence type="ECO:0000256" key="4">
    <source>
        <dbReference type="ARBA" id="ARBA00022729"/>
    </source>
</evidence>
<dbReference type="SUPFAM" id="SSF52047">
    <property type="entry name" value="RNI-like"/>
    <property type="match status" value="1"/>
</dbReference>
<name>A0A2P6QDC3_ROSCH</name>
<dbReference type="GO" id="GO:0004674">
    <property type="term" value="F:protein serine/threonine kinase activity"/>
    <property type="evidence" value="ECO:0007669"/>
    <property type="project" value="UniProtKB-KW"/>
</dbReference>
<keyword evidence="10" id="KW-0808">Transferase</keyword>
<keyword evidence="10" id="KW-0723">Serine/threonine-protein kinase</keyword>
<keyword evidence="6" id="KW-1133">Transmembrane helix</keyword>
<dbReference type="EMBL" id="PDCK01000043">
    <property type="protein sequence ID" value="PRQ32169.1"/>
    <property type="molecule type" value="Genomic_DNA"/>
</dbReference>
<keyword evidence="11" id="KW-1185">Reference proteome</keyword>
<evidence type="ECO:0000256" key="2">
    <source>
        <dbReference type="ARBA" id="ARBA00022614"/>
    </source>
</evidence>
<dbReference type="InterPro" id="IPR032675">
    <property type="entry name" value="LRR_dom_sf"/>
</dbReference>
<dbReference type="GO" id="GO:0016020">
    <property type="term" value="C:membrane"/>
    <property type="evidence" value="ECO:0007669"/>
    <property type="project" value="UniProtKB-SubCell"/>
</dbReference>
<evidence type="ECO:0000256" key="5">
    <source>
        <dbReference type="ARBA" id="ARBA00022737"/>
    </source>
</evidence>
<dbReference type="Gramene" id="PRQ32169">
    <property type="protein sequence ID" value="PRQ32169"/>
    <property type="gene ID" value="RchiOBHm_Chr5g0043381"/>
</dbReference>
<dbReference type="PANTHER" id="PTHR48063">
    <property type="entry name" value="LRR RECEPTOR-LIKE KINASE"/>
    <property type="match status" value="1"/>
</dbReference>
<evidence type="ECO:0000256" key="6">
    <source>
        <dbReference type="ARBA" id="ARBA00022989"/>
    </source>
</evidence>
<dbReference type="InterPro" id="IPR001611">
    <property type="entry name" value="Leu-rich_rpt"/>
</dbReference>
<comment type="caution">
    <text evidence="10">The sequence shown here is derived from an EMBL/GenBank/DDBJ whole genome shotgun (WGS) entry which is preliminary data.</text>
</comment>
<protein>
    <submittedName>
        <fullName evidence="10">Putative non-specific serine/threonine protein kinase</fullName>
        <ecNumber evidence="10">2.7.11.1</ecNumber>
    </submittedName>
</protein>
<evidence type="ECO:0000256" key="3">
    <source>
        <dbReference type="ARBA" id="ARBA00022692"/>
    </source>
</evidence>
<dbReference type="EC" id="2.7.11.1" evidence="10"/>
<evidence type="ECO:0000256" key="9">
    <source>
        <dbReference type="ARBA" id="ARBA00023180"/>
    </source>
</evidence>